<feature type="transmembrane region" description="Helical" evidence="5">
    <location>
        <begin position="109"/>
        <end position="133"/>
    </location>
</feature>
<evidence type="ECO:0000313" key="7">
    <source>
        <dbReference type="EMBL" id="EDM75312.1"/>
    </source>
</evidence>
<evidence type="ECO:0000259" key="6">
    <source>
        <dbReference type="Pfam" id="PF02544"/>
    </source>
</evidence>
<organism evidence="7 8">
    <name type="scientific">Plesiocystis pacifica SIR-1</name>
    <dbReference type="NCBI Taxonomy" id="391625"/>
    <lineage>
        <taxon>Bacteria</taxon>
        <taxon>Pseudomonadati</taxon>
        <taxon>Myxococcota</taxon>
        <taxon>Polyangia</taxon>
        <taxon>Nannocystales</taxon>
        <taxon>Nannocystaceae</taxon>
        <taxon>Plesiocystis</taxon>
    </lineage>
</organism>
<reference evidence="7 8" key="1">
    <citation type="submission" date="2007-06" db="EMBL/GenBank/DDBJ databases">
        <authorList>
            <person name="Shimkets L."/>
            <person name="Ferriera S."/>
            <person name="Johnson J."/>
            <person name="Kravitz S."/>
            <person name="Beeson K."/>
            <person name="Sutton G."/>
            <person name="Rogers Y.-H."/>
            <person name="Friedman R."/>
            <person name="Frazier M."/>
            <person name="Venter J.C."/>
        </authorList>
    </citation>
    <scope>NUCLEOTIDE SEQUENCE [LARGE SCALE GENOMIC DNA]</scope>
    <source>
        <strain evidence="7 8">SIR-1</strain>
    </source>
</reference>
<name>A6GFR1_9BACT</name>
<keyword evidence="2 5" id="KW-0812">Transmembrane</keyword>
<dbReference type="PANTHER" id="PTHR10556:SF35">
    <property type="entry name" value="3-OXO-5-ALPHA-STEROID 4-DEHYDROGENASE FAMILY PROTEIN"/>
    <property type="match status" value="1"/>
</dbReference>
<keyword evidence="8" id="KW-1185">Reference proteome</keyword>
<sequence>MVHVPEFDGGLVHWTLLVLAVSAPFLAIGEATGWTSFGYSKFANQDRKLSLPSKAGMLIVYGPAVALFWLPVLLWSSGEASTPWLIALGVMCSLHFFKRCLESLFVHRYSGVMNLGTVVMICGMYSMAALLFGAMAAREVDAATLSAGAGWPWVGYLGGALWLTGTALNLHHHRLLANLREPGETGYKLPKGGLFRWVACPHYLAEILAWWGYALVLQHVGGVVVVSVMTLYLAGRAYNTLTWYRDRLGDEVPAGWKRLVPGIY</sequence>
<gene>
    <name evidence="7" type="ORF">PPSIR1_26081</name>
</gene>
<feature type="transmembrane region" description="Helical" evidence="5">
    <location>
        <begin position="81"/>
        <end position="97"/>
    </location>
</feature>
<dbReference type="InterPro" id="IPR039357">
    <property type="entry name" value="SRD5A/TECR"/>
</dbReference>
<accession>A6GFR1</accession>
<evidence type="ECO:0000256" key="5">
    <source>
        <dbReference type="SAM" id="Phobius"/>
    </source>
</evidence>
<evidence type="ECO:0000256" key="1">
    <source>
        <dbReference type="ARBA" id="ARBA00004141"/>
    </source>
</evidence>
<dbReference type="PROSITE" id="PS50244">
    <property type="entry name" value="S5A_REDUCTASE"/>
    <property type="match status" value="1"/>
</dbReference>
<dbReference type="PANTHER" id="PTHR10556">
    <property type="entry name" value="3-OXO-5-ALPHA-STEROID 4-DEHYDROGENASE"/>
    <property type="match status" value="1"/>
</dbReference>
<evidence type="ECO:0000256" key="4">
    <source>
        <dbReference type="ARBA" id="ARBA00023136"/>
    </source>
</evidence>
<feature type="domain" description="3-oxo-5-alpha-steroid 4-dehydrogenase C-terminal" evidence="6">
    <location>
        <begin position="154"/>
        <end position="264"/>
    </location>
</feature>
<proteinExistence type="predicted"/>
<feature type="transmembrane region" description="Helical" evidence="5">
    <location>
        <begin position="12"/>
        <end position="34"/>
    </location>
</feature>
<keyword evidence="3 5" id="KW-1133">Transmembrane helix</keyword>
<dbReference type="RefSeq" id="WP_006975551.1">
    <property type="nucleotide sequence ID" value="NZ_ABCS01000096.1"/>
</dbReference>
<comment type="subcellular location">
    <subcellularLocation>
        <location evidence="1">Membrane</location>
        <topology evidence="1">Multi-pass membrane protein</topology>
    </subcellularLocation>
</comment>
<dbReference type="EMBL" id="ABCS01000096">
    <property type="protein sequence ID" value="EDM75312.1"/>
    <property type="molecule type" value="Genomic_DNA"/>
</dbReference>
<dbReference type="AlphaFoldDB" id="A6GFR1"/>
<feature type="transmembrane region" description="Helical" evidence="5">
    <location>
        <begin position="55"/>
        <end position="75"/>
    </location>
</feature>
<evidence type="ECO:0000313" key="8">
    <source>
        <dbReference type="Proteomes" id="UP000005801"/>
    </source>
</evidence>
<dbReference type="STRING" id="391625.PPSIR1_26081"/>
<evidence type="ECO:0000256" key="2">
    <source>
        <dbReference type="ARBA" id="ARBA00022692"/>
    </source>
</evidence>
<dbReference type="GO" id="GO:0006629">
    <property type="term" value="P:lipid metabolic process"/>
    <property type="evidence" value="ECO:0007669"/>
    <property type="project" value="InterPro"/>
</dbReference>
<dbReference type="Gene3D" id="1.20.120.1630">
    <property type="match status" value="1"/>
</dbReference>
<feature type="transmembrane region" description="Helical" evidence="5">
    <location>
        <begin position="153"/>
        <end position="172"/>
    </location>
</feature>
<feature type="transmembrane region" description="Helical" evidence="5">
    <location>
        <begin position="219"/>
        <end position="238"/>
    </location>
</feature>
<comment type="caution">
    <text evidence="7">The sequence shown here is derived from an EMBL/GenBank/DDBJ whole genome shotgun (WGS) entry which is preliminary data.</text>
</comment>
<keyword evidence="4 5" id="KW-0472">Membrane</keyword>
<dbReference type="OrthoDB" id="9779233at2"/>
<dbReference type="GO" id="GO:0016020">
    <property type="term" value="C:membrane"/>
    <property type="evidence" value="ECO:0007669"/>
    <property type="project" value="UniProtKB-SubCell"/>
</dbReference>
<dbReference type="InterPro" id="IPR001104">
    <property type="entry name" value="3-oxo-5_a-steroid_4-DH_C"/>
</dbReference>
<protein>
    <submittedName>
        <fullName evidence="7">Putative steroid dehydrogenase</fullName>
    </submittedName>
</protein>
<evidence type="ECO:0000256" key="3">
    <source>
        <dbReference type="ARBA" id="ARBA00022989"/>
    </source>
</evidence>
<dbReference type="GO" id="GO:0016627">
    <property type="term" value="F:oxidoreductase activity, acting on the CH-CH group of donors"/>
    <property type="evidence" value="ECO:0007669"/>
    <property type="project" value="InterPro"/>
</dbReference>
<dbReference type="Pfam" id="PF02544">
    <property type="entry name" value="Steroid_dh"/>
    <property type="match status" value="1"/>
</dbReference>
<dbReference type="Proteomes" id="UP000005801">
    <property type="component" value="Unassembled WGS sequence"/>
</dbReference>